<dbReference type="EMBL" id="KZ819671">
    <property type="protein sequence ID" value="PWN26643.1"/>
    <property type="molecule type" value="Genomic_DNA"/>
</dbReference>
<accession>A0A316URZ1</accession>
<feature type="compositionally biased region" description="Low complexity" evidence="1">
    <location>
        <begin position="738"/>
        <end position="769"/>
    </location>
</feature>
<feature type="compositionally biased region" description="Low complexity" evidence="1">
    <location>
        <begin position="481"/>
        <end position="499"/>
    </location>
</feature>
<organism evidence="2 3">
    <name type="scientific">Jaminaea rosea</name>
    <dbReference type="NCBI Taxonomy" id="1569628"/>
    <lineage>
        <taxon>Eukaryota</taxon>
        <taxon>Fungi</taxon>
        <taxon>Dikarya</taxon>
        <taxon>Basidiomycota</taxon>
        <taxon>Ustilaginomycotina</taxon>
        <taxon>Exobasidiomycetes</taxon>
        <taxon>Microstromatales</taxon>
        <taxon>Microstromatales incertae sedis</taxon>
        <taxon>Jaminaea</taxon>
    </lineage>
</organism>
<protein>
    <submittedName>
        <fullName evidence="2">Uncharacterized protein</fullName>
    </submittedName>
</protein>
<feature type="compositionally biased region" description="Polar residues" evidence="1">
    <location>
        <begin position="1"/>
        <end position="29"/>
    </location>
</feature>
<name>A0A316URZ1_9BASI</name>
<gene>
    <name evidence="2" type="ORF">BDZ90DRAFT_45163</name>
</gene>
<feature type="compositionally biased region" description="Low complexity" evidence="1">
    <location>
        <begin position="319"/>
        <end position="328"/>
    </location>
</feature>
<sequence>MAASLVTEQAQDGTQHNSLLSFGTPTASSRIVFDALRKDLDEESDDKDIDNENRNAGPSSPPSSSSSRDSPVVGKTQLSPQRKAILARFTSINKGPPSLISSRQELHATHTSALGDASMSLNLNASRRGGGLGNTSTSMDYDIMGAPDDSLLIKAKQMGEESFDRRLLADSPGKREALRRKVQARQSVAPKRQGVTTSSERNRSSPARMGMGAGASYPKKGNALGLGLGIPASSPDKSRTRSFSTVSDTSNLFDEQGEQSLLYATMRGKPGPSEGEKGKLLAALQGDDKGTVKKPASTSSPVRSSKPTKLATALGAAGSSSSSSSSSSPARRGINGRILPSTPASAQATPRARTSGIARPSAASASATPRAGTTPSNGSNAVSSSSAARISRPSVGVAATPRSARPPVSAVAATPRSRTIPSTSATPRATPSSASASASATPRATPSSGTPRSRPPLNASAARLRRLSGLPQLMDDEGKMKPPAGSAVKSSASSSVAAGRTSIATGPRSSAIPQRPRSSILTTGRPSLAGRKALSSPRATHIARPAPGSAVKSTSSKAGGLPASPSAAAGKMAKARPISMYAGPAPTQLKSAPSSTTSSQPQLTGQLPTRRPPPTSMSRSPQMENSNLPSLSTSRKPPRPFLLGWGTNHSVWGDSPPLQGDVPLPAEGQGEGRTFPRKSIATSTVPAQSAGGVASVGGLLPKSTSMSHLPASSSSSSASTSLPMSRLAQPSTAMARLPPKAGSPPSSSSSPPTSAGAVGAVGPRRPGSAGSSGGAGGMGTGMRSSSAGGGGGGFWKYNKSPVLVEERELAAE</sequence>
<evidence type="ECO:0000313" key="2">
    <source>
        <dbReference type="EMBL" id="PWN26643.1"/>
    </source>
</evidence>
<feature type="compositionally biased region" description="Polar residues" evidence="1">
    <location>
        <begin position="622"/>
        <end position="635"/>
    </location>
</feature>
<dbReference type="GeneID" id="37031425"/>
<feature type="compositionally biased region" description="Low complexity" evidence="1">
    <location>
        <begin position="355"/>
        <end position="395"/>
    </location>
</feature>
<feature type="compositionally biased region" description="Polar residues" evidence="1">
    <location>
        <begin position="241"/>
        <end position="251"/>
    </location>
</feature>
<dbReference type="OrthoDB" id="10687472at2759"/>
<feature type="compositionally biased region" description="Low complexity" evidence="1">
    <location>
        <begin position="555"/>
        <end position="571"/>
    </location>
</feature>
<feature type="compositionally biased region" description="Polar residues" evidence="1">
    <location>
        <begin position="502"/>
        <end position="525"/>
    </location>
</feature>
<evidence type="ECO:0000313" key="3">
    <source>
        <dbReference type="Proteomes" id="UP000245884"/>
    </source>
</evidence>
<dbReference type="STRING" id="1569628.A0A316URZ1"/>
<feature type="compositionally biased region" description="Low complexity" evidence="1">
    <location>
        <begin position="593"/>
        <end position="602"/>
    </location>
</feature>
<feature type="region of interest" description="Disordered" evidence="1">
    <location>
        <begin position="265"/>
        <end position="812"/>
    </location>
</feature>
<feature type="compositionally biased region" description="Low complexity" evidence="1">
    <location>
        <begin position="421"/>
        <end position="456"/>
    </location>
</feature>
<feature type="region of interest" description="Disordered" evidence="1">
    <location>
        <begin position="1"/>
        <end position="80"/>
    </location>
</feature>
<dbReference type="RefSeq" id="XP_025361255.1">
    <property type="nucleotide sequence ID" value="XM_025509602.1"/>
</dbReference>
<feature type="compositionally biased region" description="Polar residues" evidence="1">
    <location>
        <begin position="296"/>
        <end position="307"/>
    </location>
</feature>
<feature type="region of interest" description="Disordered" evidence="1">
    <location>
        <begin position="163"/>
        <end position="251"/>
    </location>
</feature>
<keyword evidence="3" id="KW-1185">Reference proteome</keyword>
<evidence type="ECO:0000256" key="1">
    <source>
        <dbReference type="SAM" id="MobiDB-lite"/>
    </source>
</evidence>
<feature type="compositionally biased region" description="Basic and acidic residues" evidence="1">
    <location>
        <begin position="163"/>
        <end position="176"/>
    </location>
</feature>
<proteinExistence type="predicted"/>
<feature type="compositionally biased region" description="Low complexity" evidence="1">
    <location>
        <begin position="62"/>
        <end position="71"/>
    </location>
</feature>
<feature type="compositionally biased region" description="Gly residues" evidence="1">
    <location>
        <begin position="770"/>
        <end position="780"/>
    </location>
</feature>
<dbReference type="AlphaFoldDB" id="A0A316URZ1"/>
<reference evidence="2 3" key="1">
    <citation type="journal article" date="2018" name="Mol. Biol. Evol.">
        <title>Broad Genomic Sampling Reveals a Smut Pathogenic Ancestry of the Fungal Clade Ustilaginomycotina.</title>
        <authorList>
            <person name="Kijpornyongpan T."/>
            <person name="Mondo S.J."/>
            <person name="Barry K."/>
            <person name="Sandor L."/>
            <person name="Lee J."/>
            <person name="Lipzen A."/>
            <person name="Pangilinan J."/>
            <person name="LaButti K."/>
            <person name="Hainaut M."/>
            <person name="Henrissat B."/>
            <person name="Grigoriev I.V."/>
            <person name="Spatafora J.W."/>
            <person name="Aime M.C."/>
        </authorList>
    </citation>
    <scope>NUCLEOTIDE SEQUENCE [LARGE SCALE GENOMIC DNA]</scope>
    <source>
        <strain evidence="2 3">MCA 5214</strain>
    </source>
</reference>
<dbReference type="Proteomes" id="UP000245884">
    <property type="component" value="Unassembled WGS sequence"/>
</dbReference>
<feature type="compositionally biased region" description="Low complexity" evidence="1">
    <location>
        <begin position="689"/>
        <end position="725"/>
    </location>
</feature>